<feature type="domain" description="Zinc finger Mcm10/DnaG-type" evidence="3">
    <location>
        <begin position="426"/>
        <end position="471"/>
    </location>
</feature>
<dbReference type="EMBL" id="KN831965">
    <property type="protein sequence ID" value="KIO05879.1"/>
    <property type="molecule type" value="Genomic_DNA"/>
</dbReference>
<sequence length="716" mass="78552">MESSTQRAEAERQRQLEIRRQIKALQAELTDLPSDSVLLSPERKRTGSVLLAPSTPSPRKKRRLGHGSDPGRKLASKGSVSHPRPQESNEQANTTSHTFTPPPVVPQHLKPPPSNVLQKLSNLRNQSGEQSTPLYNRSSSLSEKPQPRSDVTVARQPVHEVSHESSHSVPERDDSLAIVEELRMGPMDHKAPLDDPLFDHFEPNSGIRLSTRSLSHEDLQEYLRGRYYLSPSRLYSCIRLLPNKSGYDVPVEGDWVTIAVVAERGPVRVSRAPVSAEPGDDGHTSDNGTSSALGPRERPTKKQNHPPKPHGKKYVNMKLIDFGARSRSSATGGKATLRGDAFLSLLLFESDGFDKVKQDDGTERKIYKGGSRGAYEAMSKLKEGDVIAILNPRVLKPYQRSDDNPHPTNNILAVTPESAGSIAFIGRARDLGMCKVTKRDGTVCGSWTDKRVSEVCDWHLTNAVQRQRAGRAEFFVGTSGMSTSAARKRKGDYDPSRQWGLKPEPTSNDSTYVVSGHVVGGSAGNLFVSERLGREAQARAKRQLEKNADRELKTLLERDKEGMKAVTKAREYAAQMSKPSKATSKGKVDKGKQKARDLLSTDDEVNTSVAEVSSSSMKQAYSASIIKQLGFDPAAKVGKRGDDPCLQKKIDALTAVQSSRKNIDLGPRPGPKVRSGVSVPAFMLEKAEDIDEWRHTLSPDDVHSGDEALADLDSDL</sequence>
<evidence type="ECO:0000259" key="3">
    <source>
        <dbReference type="Pfam" id="PF09329"/>
    </source>
</evidence>
<feature type="compositionally biased region" description="Pro residues" evidence="2">
    <location>
        <begin position="100"/>
        <end position="114"/>
    </location>
</feature>
<dbReference type="OrthoDB" id="202825at2759"/>
<reference evidence="5" key="2">
    <citation type="submission" date="2015-01" db="EMBL/GenBank/DDBJ databases">
        <title>Evolutionary Origins and Diversification of the Mycorrhizal Mutualists.</title>
        <authorList>
            <consortium name="DOE Joint Genome Institute"/>
            <consortium name="Mycorrhizal Genomics Consortium"/>
            <person name="Kohler A."/>
            <person name="Kuo A."/>
            <person name="Nagy L.G."/>
            <person name="Floudas D."/>
            <person name="Copeland A."/>
            <person name="Barry K.W."/>
            <person name="Cichocki N."/>
            <person name="Veneault-Fourrey C."/>
            <person name="LaButti K."/>
            <person name="Lindquist E.A."/>
            <person name="Lipzen A."/>
            <person name="Lundell T."/>
            <person name="Morin E."/>
            <person name="Murat C."/>
            <person name="Riley R."/>
            <person name="Ohm R."/>
            <person name="Sun H."/>
            <person name="Tunlid A."/>
            <person name="Henrissat B."/>
            <person name="Grigoriev I.V."/>
            <person name="Hibbett D.S."/>
            <person name="Martin F."/>
        </authorList>
    </citation>
    <scope>NUCLEOTIDE SEQUENCE [LARGE SCALE GENOMIC DNA]</scope>
    <source>
        <strain evidence="5">Marx 270</strain>
    </source>
</reference>
<dbReference type="PANTHER" id="PTHR13454">
    <property type="entry name" value="PROTEIN MCM10 HOMOLOG"/>
    <property type="match status" value="1"/>
</dbReference>
<dbReference type="Proteomes" id="UP000054217">
    <property type="component" value="Unassembled WGS sequence"/>
</dbReference>
<dbReference type="InterPro" id="IPR012340">
    <property type="entry name" value="NA-bd_OB-fold"/>
</dbReference>
<proteinExistence type="inferred from homology"/>
<dbReference type="AlphaFoldDB" id="A0A0C3PDL9"/>
<feature type="compositionally biased region" description="Basic and acidic residues" evidence="2">
    <location>
        <begin position="157"/>
        <end position="172"/>
    </location>
</feature>
<feature type="region of interest" description="Disordered" evidence="2">
    <location>
        <begin position="571"/>
        <end position="599"/>
    </location>
</feature>
<dbReference type="GO" id="GO:0003697">
    <property type="term" value="F:single-stranded DNA binding"/>
    <property type="evidence" value="ECO:0007669"/>
    <property type="project" value="InterPro"/>
</dbReference>
<gene>
    <name evidence="4" type="ORF">M404DRAFT_999595</name>
</gene>
<protein>
    <recommendedName>
        <fullName evidence="3">Zinc finger Mcm10/DnaG-type domain-containing protein</fullName>
    </recommendedName>
</protein>
<dbReference type="Gene3D" id="2.40.50.140">
    <property type="entry name" value="Nucleic acid-binding proteins"/>
    <property type="match status" value="1"/>
</dbReference>
<dbReference type="GO" id="GO:0003688">
    <property type="term" value="F:DNA replication origin binding"/>
    <property type="evidence" value="ECO:0007669"/>
    <property type="project" value="TreeGrafter"/>
</dbReference>
<dbReference type="InterPro" id="IPR015408">
    <property type="entry name" value="Znf_Mcm10/DnaG"/>
</dbReference>
<dbReference type="InterPro" id="IPR040184">
    <property type="entry name" value="Mcm10"/>
</dbReference>
<dbReference type="HOGENOM" id="CLU_015393_1_0_1"/>
<keyword evidence="5" id="KW-1185">Reference proteome</keyword>
<organism evidence="4 5">
    <name type="scientific">Pisolithus tinctorius Marx 270</name>
    <dbReference type="NCBI Taxonomy" id="870435"/>
    <lineage>
        <taxon>Eukaryota</taxon>
        <taxon>Fungi</taxon>
        <taxon>Dikarya</taxon>
        <taxon>Basidiomycota</taxon>
        <taxon>Agaricomycotina</taxon>
        <taxon>Agaricomycetes</taxon>
        <taxon>Agaricomycetidae</taxon>
        <taxon>Boletales</taxon>
        <taxon>Sclerodermatineae</taxon>
        <taxon>Pisolithaceae</taxon>
        <taxon>Pisolithus</taxon>
    </lineage>
</organism>
<dbReference type="Pfam" id="PF09329">
    <property type="entry name" value="zf-primase"/>
    <property type="match status" value="1"/>
</dbReference>
<name>A0A0C3PDL9_PISTI</name>
<evidence type="ECO:0000313" key="4">
    <source>
        <dbReference type="EMBL" id="KIO05879.1"/>
    </source>
</evidence>
<feature type="compositionally biased region" description="Basic and acidic residues" evidence="2">
    <location>
        <begin position="696"/>
        <end position="706"/>
    </location>
</feature>
<feature type="compositionally biased region" description="Polar residues" evidence="2">
    <location>
        <begin position="86"/>
        <end position="99"/>
    </location>
</feature>
<evidence type="ECO:0000313" key="5">
    <source>
        <dbReference type="Proteomes" id="UP000054217"/>
    </source>
</evidence>
<accession>A0A0C3PDL9</accession>
<feature type="compositionally biased region" description="Polar residues" evidence="2">
    <location>
        <begin position="115"/>
        <end position="143"/>
    </location>
</feature>
<comment type="similarity">
    <text evidence="1">Belongs to the MCM10 family.</text>
</comment>
<evidence type="ECO:0000256" key="1">
    <source>
        <dbReference type="ARBA" id="ARBA00009679"/>
    </source>
</evidence>
<feature type="region of interest" description="Disordered" evidence="2">
    <location>
        <begin position="485"/>
        <end position="508"/>
    </location>
</feature>
<feature type="region of interest" description="Disordered" evidence="2">
    <location>
        <begin position="696"/>
        <end position="716"/>
    </location>
</feature>
<feature type="compositionally biased region" description="Basic and acidic residues" evidence="2">
    <location>
        <begin position="586"/>
        <end position="599"/>
    </location>
</feature>
<dbReference type="InParanoid" id="A0A0C3PDL9"/>
<dbReference type="GO" id="GO:0006270">
    <property type="term" value="P:DNA replication initiation"/>
    <property type="evidence" value="ECO:0007669"/>
    <property type="project" value="InterPro"/>
</dbReference>
<reference evidence="4 5" key="1">
    <citation type="submission" date="2014-04" db="EMBL/GenBank/DDBJ databases">
        <authorList>
            <consortium name="DOE Joint Genome Institute"/>
            <person name="Kuo A."/>
            <person name="Kohler A."/>
            <person name="Costa M.D."/>
            <person name="Nagy L.G."/>
            <person name="Floudas D."/>
            <person name="Copeland A."/>
            <person name="Barry K.W."/>
            <person name="Cichocki N."/>
            <person name="Veneault-Fourrey C."/>
            <person name="LaButti K."/>
            <person name="Lindquist E.A."/>
            <person name="Lipzen A."/>
            <person name="Lundell T."/>
            <person name="Morin E."/>
            <person name="Murat C."/>
            <person name="Sun H."/>
            <person name="Tunlid A."/>
            <person name="Henrissat B."/>
            <person name="Grigoriev I.V."/>
            <person name="Hibbett D.S."/>
            <person name="Martin F."/>
            <person name="Nordberg H.P."/>
            <person name="Cantor M.N."/>
            <person name="Hua S.X."/>
        </authorList>
    </citation>
    <scope>NUCLEOTIDE SEQUENCE [LARGE SCALE GENOMIC DNA]</scope>
    <source>
        <strain evidence="4 5">Marx 270</strain>
    </source>
</reference>
<evidence type="ECO:0000256" key="2">
    <source>
        <dbReference type="SAM" id="MobiDB-lite"/>
    </source>
</evidence>
<dbReference type="GO" id="GO:0043596">
    <property type="term" value="C:nuclear replication fork"/>
    <property type="evidence" value="ECO:0007669"/>
    <property type="project" value="TreeGrafter"/>
</dbReference>
<feature type="region of interest" description="Disordered" evidence="2">
    <location>
        <begin position="31"/>
        <end position="172"/>
    </location>
</feature>
<feature type="region of interest" description="Disordered" evidence="2">
    <location>
        <begin position="270"/>
        <end position="315"/>
    </location>
</feature>
<dbReference type="STRING" id="870435.A0A0C3PDL9"/>
<feature type="compositionally biased region" description="Basic residues" evidence="2">
    <location>
        <begin position="301"/>
        <end position="315"/>
    </location>
</feature>
<dbReference type="PANTHER" id="PTHR13454:SF11">
    <property type="entry name" value="PROTEIN MCM10 HOMOLOG"/>
    <property type="match status" value="1"/>
</dbReference>